<dbReference type="AlphaFoldDB" id="A0A1D8NEU2"/>
<gene>
    <name evidence="1" type="ORF">YALI1_D20531g</name>
</gene>
<dbReference type="EMBL" id="CP017556">
    <property type="protein sequence ID" value="AOW04154.1"/>
    <property type="molecule type" value="Genomic_DNA"/>
</dbReference>
<reference evidence="1 2" key="1">
    <citation type="journal article" date="2016" name="PLoS ONE">
        <title>Sequence Assembly of Yarrowia lipolytica Strain W29/CLIB89 Shows Transposable Element Diversity.</title>
        <authorList>
            <person name="Magnan C."/>
            <person name="Yu J."/>
            <person name="Chang I."/>
            <person name="Jahn E."/>
            <person name="Kanomata Y."/>
            <person name="Wu J."/>
            <person name="Zeller M."/>
            <person name="Oakes M."/>
            <person name="Baldi P."/>
            <person name="Sandmeyer S."/>
        </authorList>
    </citation>
    <scope>NUCLEOTIDE SEQUENCE [LARGE SCALE GENOMIC DNA]</scope>
    <source>
        <strain evidence="2">CLIB89(W29)</strain>
    </source>
</reference>
<dbReference type="RefSeq" id="XP_068138830.1">
    <property type="nucleotide sequence ID" value="XM_068282729.1"/>
</dbReference>
<evidence type="ECO:0000313" key="1">
    <source>
        <dbReference type="EMBL" id="AOW04154.1"/>
    </source>
</evidence>
<organism evidence="1 2">
    <name type="scientific">Yarrowia lipolytica</name>
    <name type="common">Candida lipolytica</name>
    <dbReference type="NCBI Taxonomy" id="4952"/>
    <lineage>
        <taxon>Eukaryota</taxon>
        <taxon>Fungi</taxon>
        <taxon>Dikarya</taxon>
        <taxon>Ascomycota</taxon>
        <taxon>Saccharomycotina</taxon>
        <taxon>Dipodascomycetes</taxon>
        <taxon>Dipodascales</taxon>
        <taxon>Dipodascales incertae sedis</taxon>
        <taxon>Yarrowia</taxon>
    </lineage>
</organism>
<protein>
    <submittedName>
        <fullName evidence="1">Uncharacterized protein</fullName>
    </submittedName>
</protein>
<dbReference type="VEuPathDB" id="FungiDB:YALI1_D20531g"/>
<name>A0A1D8NEU2_YARLL</name>
<accession>A0A1D8NEU2</accession>
<dbReference type="GeneID" id="94583344"/>
<evidence type="ECO:0000313" key="2">
    <source>
        <dbReference type="Proteomes" id="UP000182444"/>
    </source>
</evidence>
<dbReference type="Proteomes" id="UP000182444">
    <property type="component" value="Chromosome 1D"/>
</dbReference>
<sequence length="159" mass="17226">MTGVLWSSHGSRGHRTAGVTTPPLSHALGRFFSYPYQRWLRVSCGSQQQAGLCSSKPGAGTDLAMMWVRLWPRLGQCGGRTYFAGKPACYAVDVFAAPFWIHAFPSSLGAILGTQPCEPCLGGLTDVGHVVAKTVPKWCPHWARVFSWACHMHLVVAVG</sequence>
<proteinExistence type="predicted"/>